<dbReference type="Proteomes" id="UP000007703">
    <property type="component" value="Unassembled WGS sequence"/>
</dbReference>
<dbReference type="GO" id="GO:0006013">
    <property type="term" value="P:mannose metabolic process"/>
    <property type="evidence" value="ECO:0007669"/>
    <property type="project" value="TreeGrafter"/>
</dbReference>
<dbReference type="AlphaFoldDB" id="C4Y2Z8"/>
<name>C4Y2Z8_CLAL4</name>
<dbReference type="KEGG" id="clu:CLUG_02911"/>
<dbReference type="GO" id="GO:0001678">
    <property type="term" value="P:intracellular glucose homeostasis"/>
    <property type="evidence" value="ECO:0007669"/>
    <property type="project" value="InterPro"/>
</dbReference>
<feature type="domain" description="Hexokinase N-terminal" evidence="9">
    <location>
        <begin position="254"/>
        <end position="373"/>
    </location>
</feature>
<evidence type="ECO:0000256" key="7">
    <source>
        <dbReference type="SAM" id="MobiDB-lite"/>
    </source>
</evidence>
<protein>
    <recommendedName>
        <fullName evidence="6">Phosphotransferase</fullName>
        <ecNumber evidence="6">2.7.1.-</ecNumber>
    </recommendedName>
</protein>
<keyword evidence="6" id="KW-0324">Glycolysis</keyword>
<dbReference type="EC" id="2.7.1.-" evidence="6"/>
<dbReference type="EMBL" id="CH408078">
    <property type="protein sequence ID" value="EEQ38785.1"/>
    <property type="molecule type" value="Genomic_DNA"/>
</dbReference>
<keyword evidence="8" id="KW-1133">Transmembrane helix</keyword>
<dbReference type="InterPro" id="IPR001312">
    <property type="entry name" value="Hexokinase"/>
</dbReference>
<dbReference type="GO" id="GO:0019158">
    <property type="term" value="F:mannokinase activity"/>
    <property type="evidence" value="ECO:0007669"/>
    <property type="project" value="TreeGrafter"/>
</dbReference>
<evidence type="ECO:0000313" key="12">
    <source>
        <dbReference type="Proteomes" id="UP000007703"/>
    </source>
</evidence>
<dbReference type="STRING" id="306902.C4Y2Z8"/>
<dbReference type="InterPro" id="IPR022673">
    <property type="entry name" value="Hexokinase_C"/>
</dbReference>
<dbReference type="GO" id="GO:0005536">
    <property type="term" value="F:D-glucose binding"/>
    <property type="evidence" value="ECO:0007669"/>
    <property type="project" value="InterPro"/>
</dbReference>
<evidence type="ECO:0000256" key="4">
    <source>
        <dbReference type="ARBA" id="ARBA00022777"/>
    </source>
</evidence>
<dbReference type="Gene3D" id="3.40.367.20">
    <property type="match status" value="1"/>
</dbReference>
<dbReference type="VEuPathDB" id="FungiDB:CLUG_02911"/>
<dbReference type="GO" id="GO:0006096">
    <property type="term" value="P:glycolytic process"/>
    <property type="evidence" value="ECO:0007669"/>
    <property type="project" value="UniProtKB-UniPathway"/>
</dbReference>
<evidence type="ECO:0000256" key="5">
    <source>
        <dbReference type="ARBA" id="ARBA00022840"/>
    </source>
</evidence>
<evidence type="ECO:0000259" key="9">
    <source>
        <dbReference type="Pfam" id="PF00349"/>
    </source>
</evidence>
<feature type="domain" description="Hexokinase C-terminal" evidence="10">
    <location>
        <begin position="381"/>
        <end position="640"/>
    </location>
</feature>
<proteinExistence type="inferred from homology"/>
<evidence type="ECO:0000256" key="8">
    <source>
        <dbReference type="SAM" id="Phobius"/>
    </source>
</evidence>
<evidence type="ECO:0000256" key="6">
    <source>
        <dbReference type="RuleBase" id="RU362007"/>
    </source>
</evidence>
<dbReference type="Pfam" id="PF03727">
    <property type="entry name" value="Hexokinase_2"/>
    <property type="match status" value="1"/>
</dbReference>
<keyword evidence="5 6" id="KW-0067">ATP-binding</keyword>
<evidence type="ECO:0000256" key="1">
    <source>
        <dbReference type="ARBA" id="ARBA00009225"/>
    </source>
</evidence>
<feature type="domain" description="Hexokinase N-terminal" evidence="9">
    <location>
        <begin position="148"/>
        <end position="211"/>
    </location>
</feature>
<dbReference type="SUPFAM" id="SSF53067">
    <property type="entry name" value="Actin-like ATPase domain"/>
    <property type="match status" value="2"/>
</dbReference>
<dbReference type="Pfam" id="PF00349">
    <property type="entry name" value="Hexokinase_1"/>
    <property type="match status" value="2"/>
</dbReference>
<evidence type="ECO:0000259" key="10">
    <source>
        <dbReference type="Pfam" id="PF03727"/>
    </source>
</evidence>
<dbReference type="GO" id="GO:0005829">
    <property type="term" value="C:cytosol"/>
    <property type="evidence" value="ECO:0007669"/>
    <property type="project" value="TreeGrafter"/>
</dbReference>
<gene>
    <name evidence="11" type="ORF">CLUG_02911</name>
</gene>
<dbReference type="OrthoDB" id="419537at2759"/>
<dbReference type="UniPathway" id="UPA00109">
    <property type="reaction ID" value="UER00180"/>
</dbReference>
<feature type="transmembrane region" description="Helical" evidence="8">
    <location>
        <begin position="559"/>
        <end position="576"/>
    </location>
</feature>
<dbReference type="OMA" id="PDFQPFE"/>
<organism evidence="11 12">
    <name type="scientific">Clavispora lusitaniae (strain ATCC 42720)</name>
    <name type="common">Yeast</name>
    <name type="synonym">Candida lusitaniae</name>
    <dbReference type="NCBI Taxonomy" id="306902"/>
    <lineage>
        <taxon>Eukaryota</taxon>
        <taxon>Fungi</taxon>
        <taxon>Dikarya</taxon>
        <taxon>Ascomycota</taxon>
        <taxon>Saccharomycotina</taxon>
        <taxon>Pichiomycetes</taxon>
        <taxon>Metschnikowiaceae</taxon>
        <taxon>Clavispora</taxon>
    </lineage>
</organism>
<evidence type="ECO:0000256" key="3">
    <source>
        <dbReference type="ARBA" id="ARBA00022741"/>
    </source>
</evidence>
<dbReference type="GO" id="GO:0004340">
    <property type="term" value="F:glucokinase activity"/>
    <property type="evidence" value="ECO:0007669"/>
    <property type="project" value="TreeGrafter"/>
</dbReference>
<dbReference type="InterPro" id="IPR043129">
    <property type="entry name" value="ATPase_NBD"/>
</dbReference>
<evidence type="ECO:0000256" key="2">
    <source>
        <dbReference type="ARBA" id="ARBA00022679"/>
    </source>
</evidence>
<dbReference type="PROSITE" id="PS51748">
    <property type="entry name" value="HEXOKINASE_2"/>
    <property type="match status" value="1"/>
</dbReference>
<keyword evidence="3 6" id="KW-0547">Nucleotide-binding</keyword>
<reference evidence="11 12" key="1">
    <citation type="journal article" date="2009" name="Nature">
        <title>Evolution of pathogenicity and sexual reproduction in eight Candida genomes.</title>
        <authorList>
            <person name="Butler G."/>
            <person name="Rasmussen M.D."/>
            <person name="Lin M.F."/>
            <person name="Santos M.A."/>
            <person name="Sakthikumar S."/>
            <person name="Munro C.A."/>
            <person name="Rheinbay E."/>
            <person name="Grabherr M."/>
            <person name="Forche A."/>
            <person name="Reedy J.L."/>
            <person name="Agrafioti I."/>
            <person name="Arnaud M.B."/>
            <person name="Bates S."/>
            <person name="Brown A.J."/>
            <person name="Brunke S."/>
            <person name="Costanzo M.C."/>
            <person name="Fitzpatrick D.A."/>
            <person name="de Groot P.W."/>
            <person name="Harris D."/>
            <person name="Hoyer L.L."/>
            <person name="Hube B."/>
            <person name="Klis F.M."/>
            <person name="Kodira C."/>
            <person name="Lennard N."/>
            <person name="Logue M.E."/>
            <person name="Martin R."/>
            <person name="Neiman A.M."/>
            <person name="Nikolaou E."/>
            <person name="Quail M.A."/>
            <person name="Quinn J."/>
            <person name="Santos M.C."/>
            <person name="Schmitzberger F.F."/>
            <person name="Sherlock G."/>
            <person name="Shah P."/>
            <person name="Silverstein K.A."/>
            <person name="Skrzypek M.S."/>
            <person name="Soll D."/>
            <person name="Staggs R."/>
            <person name="Stansfield I."/>
            <person name="Stumpf M.P."/>
            <person name="Sudbery P.E."/>
            <person name="Srikantha T."/>
            <person name="Zeng Q."/>
            <person name="Berman J."/>
            <person name="Berriman M."/>
            <person name="Heitman J."/>
            <person name="Gow N.A."/>
            <person name="Lorenz M.C."/>
            <person name="Birren B.W."/>
            <person name="Kellis M."/>
            <person name="Cuomo C.A."/>
        </authorList>
    </citation>
    <scope>NUCLEOTIDE SEQUENCE [LARGE SCALE GENOMIC DNA]</scope>
    <source>
        <strain evidence="11 12">ATCC 42720</strain>
    </source>
</reference>
<dbReference type="GO" id="GO:0006006">
    <property type="term" value="P:glucose metabolic process"/>
    <property type="evidence" value="ECO:0007669"/>
    <property type="project" value="TreeGrafter"/>
</dbReference>
<dbReference type="GO" id="GO:0005739">
    <property type="term" value="C:mitochondrion"/>
    <property type="evidence" value="ECO:0007669"/>
    <property type="project" value="TreeGrafter"/>
</dbReference>
<accession>C4Y2Z8</accession>
<dbReference type="CDD" id="cd24000">
    <property type="entry name" value="ASKHA_NBD_HK"/>
    <property type="match status" value="1"/>
</dbReference>
<dbReference type="GO" id="GO:0008865">
    <property type="term" value="F:fructokinase activity"/>
    <property type="evidence" value="ECO:0007669"/>
    <property type="project" value="TreeGrafter"/>
</dbReference>
<feature type="compositionally biased region" description="Acidic residues" evidence="7">
    <location>
        <begin position="203"/>
        <end position="214"/>
    </location>
</feature>
<dbReference type="GO" id="GO:0005524">
    <property type="term" value="F:ATP binding"/>
    <property type="evidence" value="ECO:0007669"/>
    <property type="project" value="UniProtKB-UniRule"/>
</dbReference>
<dbReference type="Gene3D" id="3.30.420.40">
    <property type="match status" value="1"/>
</dbReference>
<keyword evidence="4 6" id="KW-0418">Kinase</keyword>
<dbReference type="PANTHER" id="PTHR19443">
    <property type="entry name" value="HEXOKINASE"/>
    <property type="match status" value="1"/>
</dbReference>
<evidence type="ECO:0000313" key="11">
    <source>
        <dbReference type="EMBL" id="EEQ38785.1"/>
    </source>
</evidence>
<sequence>MCRSFCRCVFSHFSVASFSDTVLHRDYATWRAQIQHVASAPPPVNTYTGHSPLSASMFLDTQNFPQGSDMAENERVGIPDNAARDIGDIIVEIDTTDSTASDISLASSPSSSLSDPEPDSVLATALTAFLGPVESGDVGGQARDLALSLDEALSKSDLSMIPCYLVDPSGEEHGRFLAIDLGGSTLRVAVIEIGQSEEKPSEQEQEQPEPEQTEPEQLQPEQEQEQPQPEPEQRNGSEPNGSEDHCESSRRSRVRIVHSRSWTVEGRHKHVDEAFFDWLAANACSVLAASRQESQPASFLQPLATGITWSFALEAAAPHRAKIAHMAKGYTLDARVAGRELGALVEAAMARRGVPVRVDAILNDSLAVYAAGRFFDPKTEAAMVLGTGFNVCCAVDVDDNLPAQKRLPGQKKVLYNAEASLFGCGLASALATCYDELVDARFGAELAFAPHLELDPESGAMFQPCELLAAGRYVPELVRHVLVAMAQRREVFGAQKCIEPLQVAYSGMTGELVCMACESPGDDVVARALESHFQWAPRSVSRADVAAFRLVSRAVVRRAAYVIASAVAGFVLFLASHNGRFKHHTITIGYVGSVMEHFHTMRTAITELVNACEDVSALGVRVEFELVPESSLVGAAISAAYHADRGHEP</sequence>
<keyword evidence="8" id="KW-0472">Membrane</keyword>
<dbReference type="InParanoid" id="C4Y2Z8"/>
<feature type="compositionally biased region" description="Low complexity" evidence="7">
    <location>
        <begin position="215"/>
        <end position="227"/>
    </location>
</feature>
<dbReference type="GeneID" id="8497476"/>
<dbReference type="HOGENOM" id="CLU_014393_4_1_1"/>
<keyword evidence="2 6" id="KW-0808">Transferase</keyword>
<comment type="similarity">
    <text evidence="1 6">Belongs to the hexokinase family.</text>
</comment>
<dbReference type="PRINTS" id="PR00475">
    <property type="entry name" value="HEXOKINASE"/>
</dbReference>
<dbReference type="PANTHER" id="PTHR19443:SF24">
    <property type="entry name" value="PHOSPHOTRANSFERASE"/>
    <property type="match status" value="1"/>
</dbReference>
<feature type="region of interest" description="Disordered" evidence="7">
    <location>
        <begin position="196"/>
        <end position="252"/>
    </location>
</feature>
<dbReference type="InterPro" id="IPR022672">
    <property type="entry name" value="Hexokinase_N"/>
</dbReference>
<keyword evidence="8" id="KW-0812">Transmembrane</keyword>